<accession>A0A518BG68</accession>
<evidence type="ECO:0000256" key="3">
    <source>
        <dbReference type="ARBA" id="ARBA00022475"/>
    </source>
</evidence>
<evidence type="ECO:0000256" key="1">
    <source>
        <dbReference type="ARBA" id="ARBA00004651"/>
    </source>
</evidence>
<evidence type="ECO:0000313" key="9">
    <source>
        <dbReference type="EMBL" id="QDU65968.1"/>
    </source>
</evidence>
<comment type="subcellular location">
    <subcellularLocation>
        <location evidence="1">Cell membrane</location>
        <topology evidence="1">Multi-pass membrane protein</topology>
    </subcellularLocation>
</comment>
<feature type="transmembrane region" description="Helical" evidence="7">
    <location>
        <begin position="361"/>
        <end position="383"/>
    </location>
</feature>
<feature type="transmembrane region" description="Helical" evidence="7">
    <location>
        <begin position="275"/>
        <end position="295"/>
    </location>
</feature>
<dbReference type="RefSeq" id="WP_145063087.1">
    <property type="nucleotide sequence ID" value="NZ_CP036287.1"/>
</dbReference>
<dbReference type="PROSITE" id="PS50850">
    <property type="entry name" value="MFS"/>
    <property type="match status" value="1"/>
</dbReference>
<name>A0A518BG68_9BACT</name>
<feature type="transmembrane region" description="Helical" evidence="7">
    <location>
        <begin position="395"/>
        <end position="416"/>
    </location>
</feature>
<feature type="transmembrane region" description="Helical" evidence="7">
    <location>
        <begin position="144"/>
        <end position="164"/>
    </location>
</feature>
<dbReference type="GO" id="GO:0015213">
    <property type="term" value="F:uridine transmembrane transporter activity"/>
    <property type="evidence" value="ECO:0007669"/>
    <property type="project" value="TreeGrafter"/>
</dbReference>
<dbReference type="InterPro" id="IPR020846">
    <property type="entry name" value="MFS_dom"/>
</dbReference>
<dbReference type="InterPro" id="IPR036259">
    <property type="entry name" value="MFS_trans_sf"/>
</dbReference>
<dbReference type="AlphaFoldDB" id="A0A518BG68"/>
<dbReference type="InterPro" id="IPR004740">
    <property type="entry name" value="Nuc_H_symport"/>
</dbReference>
<evidence type="ECO:0000259" key="8">
    <source>
        <dbReference type="PROSITE" id="PS50850"/>
    </source>
</evidence>
<gene>
    <name evidence="9" type="primary">yegT</name>
    <name evidence="9" type="ORF">Pla133_10340</name>
</gene>
<feature type="transmembrane region" description="Helical" evidence="7">
    <location>
        <begin position="12"/>
        <end position="32"/>
    </location>
</feature>
<dbReference type="Proteomes" id="UP000316921">
    <property type="component" value="Chromosome"/>
</dbReference>
<dbReference type="GO" id="GO:0005886">
    <property type="term" value="C:plasma membrane"/>
    <property type="evidence" value="ECO:0007669"/>
    <property type="project" value="UniProtKB-SubCell"/>
</dbReference>
<proteinExistence type="predicted"/>
<organism evidence="9 10">
    <name type="scientific">Engelhardtia mirabilis</name>
    <dbReference type="NCBI Taxonomy" id="2528011"/>
    <lineage>
        <taxon>Bacteria</taxon>
        <taxon>Pseudomonadati</taxon>
        <taxon>Planctomycetota</taxon>
        <taxon>Planctomycetia</taxon>
        <taxon>Planctomycetia incertae sedis</taxon>
        <taxon>Engelhardtia</taxon>
    </lineage>
</organism>
<evidence type="ECO:0000256" key="2">
    <source>
        <dbReference type="ARBA" id="ARBA00022448"/>
    </source>
</evidence>
<evidence type="ECO:0000256" key="7">
    <source>
        <dbReference type="SAM" id="Phobius"/>
    </source>
</evidence>
<feature type="transmembrane region" description="Helical" evidence="7">
    <location>
        <begin position="332"/>
        <end position="349"/>
    </location>
</feature>
<feature type="transmembrane region" description="Helical" evidence="7">
    <location>
        <begin position="84"/>
        <end position="101"/>
    </location>
</feature>
<feature type="transmembrane region" description="Helical" evidence="7">
    <location>
        <begin position="52"/>
        <end position="72"/>
    </location>
</feature>
<protein>
    <submittedName>
        <fullName evidence="9">Nucleoside transporter YegT</fullName>
    </submittedName>
</protein>
<dbReference type="EMBL" id="CP036287">
    <property type="protein sequence ID" value="QDU65968.1"/>
    <property type="molecule type" value="Genomic_DNA"/>
</dbReference>
<dbReference type="PANTHER" id="PTHR23522">
    <property type="entry name" value="BLL5896 PROTEIN"/>
    <property type="match status" value="1"/>
</dbReference>
<keyword evidence="5 7" id="KW-1133">Transmembrane helix</keyword>
<dbReference type="KEGG" id="pbap:Pla133_10340"/>
<dbReference type="SUPFAM" id="SSF103473">
    <property type="entry name" value="MFS general substrate transporter"/>
    <property type="match status" value="1"/>
</dbReference>
<dbReference type="Pfam" id="PF03825">
    <property type="entry name" value="Nuc_H_symport"/>
    <property type="match status" value="1"/>
</dbReference>
<dbReference type="Gene3D" id="1.20.1250.20">
    <property type="entry name" value="MFS general substrate transporter like domains"/>
    <property type="match status" value="2"/>
</dbReference>
<evidence type="ECO:0000256" key="5">
    <source>
        <dbReference type="ARBA" id="ARBA00022989"/>
    </source>
</evidence>
<keyword evidence="2" id="KW-0813">Transport</keyword>
<evidence type="ECO:0000256" key="6">
    <source>
        <dbReference type="ARBA" id="ARBA00023136"/>
    </source>
</evidence>
<keyword evidence="10" id="KW-1185">Reference proteome</keyword>
<reference evidence="9 10" key="1">
    <citation type="submission" date="2019-02" db="EMBL/GenBank/DDBJ databases">
        <title>Deep-cultivation of Planctomycetes and their phenomic and genomic characterization uncovers novel biology.</title>
        <authorList>
            <person name="Wiegand S."/>
            <person name="Jogler M."/>
            <person name="Boedeker C."/>
            <person name="Pinto D."/>
            <person name="Vollmers J."/>
            <person name="Rivas-Marin E."/>
            <person name="Kohn T."/>
            <person name="Peeters S.H."/>
            <person name="Heuer A."/>
            <person name="Rast P."/>
            <person name="Oberbeckmann S."/>
            <person name="Bunk B."/>
            <person name="Jeske O."/>
            <person name="Meyerdierks A."/>
            <person name="Storesund J.E."/>
            <person name="Kallscheuer N."/>
            <person name="Luecker S."/>
            <person name="Lage O.M."/>
            <person name="Pohl T."/>
            <person name="Merkel B.J."/>
            <person name="Hornburger P."/>
            <person name="Mueller R.-W."/>
            <person name="Bruemmer F."/>
            <person name="Labrenz M."/>
            <person name="Spormann A.M."/>
            <person name="Op den Camp H."/>
            <person name="Overmann J."/>
            <person name="Amann R."/>
            <person name="Jetten M.S.M."/>
            <person name="Mascher T."/>
            <person name="Medema M.H."/>
            <person name="Devos D.P."/>
            <person name="Kaster A.-K."/>
            <person name="Ovreas L."/>
            <person name="Rohde M."/>
            <person name="Galperin M.Y."/>
            <person name="Jogler C."/>
        </authorList>
    </citation>
    <scope>NUCLEOTIDE SEQUENCE [LARGE SCALE GENOMIC DNA]</scope>
    <source>
        <strain evidence="9 10">Pla133</strain>
    </source>
</reference>
<sequence length="442" mass="48104">MTQSSSGRSVTFRLCLMMFLQYAVWGAWLPVAARYMSAPVAEGGLGFTGIEIGQILGWAGSIGAISAPFIAGQIADRYFRAERFLALLMVVGGVLKWFTAAQTSFQAWLWLSIAYGVVFMPTLALSNSIAFAHLRDATGEFPRIRVWGTIGWIAASWTFPMIWLQQNLDLGWMPPFLSGPEVEGVTSKLANALRFSGVLAFVYAGLCMLLPATPPKPGGTDTLAFARAFRLLNKRSFIVLVVASLAISTIHQIYFLQTGPFFSSIGLLDSEIGPAMTIGQFSEILIMAFLGWMLMTFGMRNVLMLGGVAYFLRYGIWAMTELPPWLLVSSQLLHGVCYACFFASAFIYVDRIAPADVRHSAQTVFGIMILGGGPVLGGFLSGYLESHFSAGNESYFPGLWLTLSLIGLAATVLLLFSFRDESEHIDPTIPDPEAEALAGELG</sequence>
<feature type="transmembrane region" description="Helical" evidence="7">
    <location>
        <begin position="192"/>
        <end position="210"/>
    </location>
</feature>
<evidence type="ECO:0000256" key="4">
    <source>
        <dbReference type="ARBA" id="ARBA00022692"/>
    </source>
</evidence>
<keyword evidence="4 7" id="KW-0812">Transmembrane</keyword>
<feature type="transmembrane region" description="Helical" evidence="7">
    <location>
        <begin position="302"/>
        <end position="320"/>
    </location>
</feature>
<feature type="domain" description="Major facilitator superfamily (MFS) profile" evidence="8">
    <location>
        <begin position="222"/>
        <end position="442"/>
    </location>
</feature>
<evidence type="ECO:0000313" key="10">
    <source>
        <dbReference type="Proteomes" id="UP000316921"/>
    </source>
</evidence>
<dbReference type="GO" id="GO:0015212">
    <property type="term" value="F:cytidine transmembrane transporter activity"/>
    <property type="evidence" value="ECO:0007669"/>
    <property type="project" value="TreeGrafter"/>
</dbReference>
<keyword evidence="3" id="KW-1003">Cell membrane</keyword>
<feature type="transmembrane region" description="Helical" evidence="7">
    <location>
        <begin position="107"/>
        <end position="132"/>
    </location>
</feature>
<dbReference type="PANTHER" id="PTHR23522:SF4">
    <property type="entry name" value="NUCLEOSIDE PERMEASE NUPG-RELATED"/>
    <property type="match status" value="1"/>
</dbReference>
<keyword evidence="6 7" id="KW-0472">Membrane</keyword>
<feature type="transmembrane region" description="Helical" evidence="7">
    <location>
        <begin position="237"/>
        <end position="255"/>
    </location>
</feature>